<keyword evidence="1" id="KW-0175">Coiled coil</keyword>
<accession>A0ABD6EM01</accession>
<organism evidence="2 3">
    <name type="scientific">Gnathostoma spinigerum</name>
    <dbReference type="NCBI Taxonomy" id="75299"/>
    <lineage>
        <taxon>Eukaryota</taxon>
        <taxon>Metazoa</taxon>
        <taxon>Ecdysozoa</taxon>
        <taxon>Nematoda</taxon>
        <taxon>Chromadorea</taxon>
        <taxon>Rhabditida</taxon>
        <taxon>Spirurina</taxon>
        <taxon>Gnathostomatomorpha</taxon>
        <taxon>Gnathostomatoidea</taxon>
        <taxon>Gnathostomatidae</taxon>
        <taxon>Gnathostoma</taxon>
    </lineage>
</organism>
<gene>
    <name evidence="2" type="ORF">AB6A40_005888</name>
</gene>
<name>A0ABD6EM01_9BILA</name>
<feature type="coiled-coil region" evidence="1">
    <location>
        <begin position="104"/>
        <end position="165"/>
    </location>
</feature>
<protein>
    <recommendedName>
        <fullName evidence="4">Biogenesis of lysosome-related organelles complex 1 subunit 5</fullName>
    </recommendedName>
</protein>
<dbReference type="Proteomes" id="UP001608902">
    <property type="component" value="Unassembled WGS sequence"/>
</dbReference>
<proteinExistence type="predicted"/>
<sequence length="211" mass="24567">MLEGIKEALANVQNELSNSVQKFRSGNLSSLQSCSNDAISSLLKTQAGSNLLLKYQLSIEQIEQMNNENIRLANLCSTRLGRAQQMCNERAEGVLAMHNHLRSIPQISKQLNELNRQIDKLNRFCTQTELAMTHLEALHQMVLGENEIEKRKSEFKREREEYRNRNEKQKMWLSTQTRPNIFSAEERRLSEVLDEDAEKREEVMLEEFLSR</sequence>
<dbReference type="AlphaFoldDB" id="A0ABD6EM01"/>
<reference evidence="2 3" key="1">
    <citation type="submission" date="2024-08" db="EMBL/GenBank/DDBJ databases">
        <title>Gnathostoma spinigerum genome.</title>
        <authorList>
            <person name="Gonzalez-Bertolin B."/>
            <person name="Monzon S."/>
            <person name="Zaballos A."/>
            <person name="Jimenez P."/>
            <person name="Dekumyoy P."/>
            <person name="Varona S."/>
            <person name="Cuesta I."/>
            <person name="Sumanam S."/>
            <person name="Adisakwattana P."/>
            <person name="Gasser R.B."/>
            <person name="Hernandez-Gonzalez A."/>
            <person name="Young N.D."/>
            <person name="Perteguer M.J."/>
        </authorList>
    </citation>
    <scope>NUCLEOTIDE SEQUENCE [LARGE SCALE GENOMIC DNA]</scope>
    <source>
        <strain evidence="2">AL3</strain>
        <tissue evidence="2">Liver</tissue>
    </source>
</reference>
<keyword evidence="3" id="KW-1185">Reference proteome</keyword>
<dbReference type="EMBL" id="JBGFUD010003929">
    <property type="protein sequence ID" value="MFH4979179.1"/>
    <property type="molecule type" value="Genomic_DNA"/>
</dbReference>
<evidence type="ECO:0000256" key="1">
    <source>
        <dbReference type="SAM" id="Coils"/>
    </source>
</evidence>
<comment type="caution">
    <text evidence="2">The sequence shown here is derived from an EMBL/GenBank/DDBJ whole genome shotgun (WGS) entry which is preliminary data.</text>
</comment>
<evidence type="ECO:0008006" key="4">
    <source>
        <dbReference type="Google" id="ProtNLM"/>
    </source>
</evidence>
<evidence type="ECO:0000313" key="3">
    <source>
        <dbReference type="Proteomes" id="UP001608902"/>
    </source>
</evidence>
<evidence type="ECO:0000313" key="2">
    <source>
        <dbReference type="EMBL" id="MFH4979179.1"/>
    </source>
</evidence>